<name>A0A5C7APU5_9FLAO</name>
<accession>A0A5C7APU5</accession>
<protein>
    <recommendedName>
        <fullName evidence="3">Circularly permuted type 2 ATP-grasp protein</fullName>
    </recommendedName>
</protein>
<gene>
    <name evidence="1" type="ORF">ES711_01505</name>
</gene>
<dbReference type="RefSeq" id="WP_146888937.1">
    <property type="nucleotide sequence ID" value="NZ_VORX01000001.1"/>
</dbReference>
<dbReference type="EMBL" id="VORX01000001">
    <property type="protein sequence ID" value="TXE10608.1"/>
    <property type="molecule type" value="Genomic_DNA"/>
</dbReference>
<dbReference type="SUPFAM" id="SSF56059">
    <property type="entry name" value="Glutathione synthetase ATP-binding domain-like"/>
    <property type="match status" value="1"/>
</dbReference>
<evidence type="ECO:0008006" key="3">
    <source>
        <dbReference type="Google" id="ProtNLM"/>
    </source>
</evidence>
<dbReference type="Proteomes" id="UP000321734">
    <property type="component" value="Unassembled WGS sequence"/>
</dbReference>
<dbReference type="OrthoDB" id="108192at2"/>
<keyword evidence="2" id="KW-1185">Reference proteome</keyword>
<sequence>MIAKLRQAFNAQYTVEKYAGMLADIHTQFNYTPKFKIAETPVFIPKALKQQLVEACEDIMKVINQPDFKDLTDGAFFNERMRVPNEDAQAKFLQLDFGVCLDEKGQLTPKLIELQGFPSLYFFQELMGRMYRKHYEGIPADFSQHLNGITSEEYLELLRTEIVGDTAPKQVILLEIEPEKQATAIDFYATEALLGIKVLCISKLIKRGKQLFYVDGNGEEIRVLKIYNRIIFDELDQRPDLDREFDFKDAVDIEWIGHPNWFFRISKYTMPLLTGDYVPKSYYLDQLEYIPTDLENYVLKPLYSFAGAGVEIHVDQAKIDAVKDKSNYLLQEKVAYAPIIQTMDEPAKCEIRMMLLHNSKTNQTQIVSNLMRLSKGEMVGVKYNKDKTWVGGSTGFFEP</sequence>
<evidence type="ECO:0000313" key="1">
    <source>
        <dbReference type="EMBL" id="TXE10608.1"/>
    </source>
</evidence>
<organism evidence="1 2">
    <name type="scientific">Gelidibacter salicanalis</name>
    <dbReference type="NCBI Taxonomy" id="291193"/>
    <lineage>
        <taxon>Bacteria</taxon>
        <taxon>Pseudomonadati</taxon>
        <taxon>Bacteroidota</taxon>
        <taxon>Flavobacteriia</taxon>
        <taxon>Flavobacteriales</taxon>
        <taxon>Flavobacteriaceae</taxon>
        <taxon>Gelidibacter</taxon>
    </lineage>
</organism>
<evidence type="ECO:0000313" key="2">
    <source>
        <dbReference type="Proteomes" id="UP000321734"/>
    </source>
</evidence>
<reference evidence="1 2" key="1">
    <citation type="submission" date="2019-08" db="EMBL/GenBank/DDBJ databases">
        <title>Genome sequence of Gelidibacter salicanalis IC162T.</title>
        <authorList>
            <person name="Bowman J.P."/>
        </authorList>
    </citation>
    <scope>NUCLEOTIDE SEQUENCE [LARGE SCALE GENOMIC DNA]</scope>
    <source>
        <strain evidence="1 2">IC162</strain>
    </source>
</reference>
<comment type="caution">
    <text evidence="1">The sequence shown here is derived from an EMBL/GenBank/DDBJ whole genome shotgun (WGS) entry which is preliminary data.</text>
</comment>
<proteinExistence type="predicted"/>
<dbReference type="AlphaFoldDB" id="A0A5C7APU5"/>